<dbReference type="Pfam" id="PF11176">
    <property type="entry name" value="Tma16"/>
    <property type="match status" value="1"/>
</dbReference>
<evidence type="ECO:0000313" key="3">
    <source>
        <dbReference type="Proteomes" id="UP000095358"/>
    </source>
</evidence>
<sequence length="183" mass="21388">MPVGKTLAKVTKSIGNNKLKVHPRGRKLQQLERATLRDQQLEKKKRLHADNRTVELLRYSYIQELILSEDLANDKVFSKEDLARFIEMFICRDDEEINELKKNKRSNRPTSNKQLLLEQKKKKETQEFVIGFLAPDLTEEHTVTALRDWNGTFGALNNVKKIRLRKNLTVVGEDSEKKDIEMK</sequence>
<protein>
    <submittedName>
        <fullName evidence="2">Translation machinery-associated protein 16</fullName>
    </submittedName>
</protein>
<keyword evidence="3" id="KW-1185">Reference proteome</keyword>
<proteinExistence type="inferred from homology"/>
<comment type="similarity">
    <text evidence="1">Belongs to the TMA16 family.</text>
</comment>
<dbReference type="VEuPathDB" id="FungiDB:AWRI3580_g3125"/>
<dbReference type="PANTHER" id="PTHR13349:SF2">
    <property type="entry name" value="TRANSLATION MACHINERY-ASSOCIATED PROTEIN 16"/>
    <property type="match status" value="1"/>
</dbReference>
<dbReference type="InterPro" id="IPR021346">
    <property type="entry name" value="Tma16"/>
</dbReference>
<dbReference type="Gene3D" id="1.20.1440.170">
    <property type="entry name" value="Translation machinery-associated protein 16-like"/>
    <property type="match status" value="1"/>
</dbReference>
<dbReference type="EMBL" id="LPNN01000005">
    <property type="protein sequence ID" value="OEJ86938.1"/>
    <property type="molecule type" value="Genomic_DNA"/>
</dbReference>
<dbReference type="InterPro" id="IPR038356">
    <property type="entry name" value="Tma16_sf"/>
</dbReference>
<dbReference type="GO" id="GO:0005634">
    <property type="term" value="C:nucleus"/>
    <property type="evidence" value="ECO:0007669"/>
    <property type="project" value="TreeGrafter"/>
</dbReference>
<reference evidence="3" key="1">
    <citation type="journal article" date="2016" name="Genome Announc.">
        <title>Genome sequences of three species of Hanseniaspora isolated from spontaneous wine fermentations.</title>
        <authorList>
            <person name="Sternes P.R."/>
            <person name="Lee D."/>
            <person name="Kutyna D.R."/>
            <person name="Borneman A.R."/>
        </authorList>
    </citation>
    <scope>NUCLEOTIDE SEQUENCE [LARGE SCALE GENOMIC DNA]</scope>
    <source>
        <strain evidence="3">AWRI3580</strain>
    </source>
</reference>
<dbReference type="AlphaFoldDB" id="A0A1E5RJ50"/>
<organism evidence="2 3">
    <name type="scientific">Hanseniaspora uvarum</name>
    <name type="common">Yeast</name>
    <name type="synonym">Kloeckera apiculata</name>
    <dbReference type="NCBI Taxonomy" id="29833"/>
    <lineage>
        <taxon>Eukaryota</taxon>
        <taxon>Fungi</taxon>
        <taxon>Dikarya</taxon>
        <taxon>Ascomycota</taxon>
        <taxon>Saccharomycotina</taxon>
        <taxon>Saccharomycetes</taxon>
        <taxon>Saccharomycodales</taxon>
        <taxon>Saccharomycodaceae</taxon>
        <taxon>Hanseniaspora</taxon>
    </lineage>
</organism>
<accession>A0A1E5RJ50</accession>
<evidence type="ECO:0000313" key="2">
    <source>
        <dbReference type="EMBL" id="OEJ86938.1"/>
    </source>
</evidence>
<gene>
    <name evidence="2" type="ORF">AWRI3580_g3125</name>
</gene>
<dbReference type="Proteomes" id="UP000095358">
    <property type="component" value="Unassembled WGS sequence"/>
</dbReference>
<dbReference type="STRING" id="29833.A0A1E5RJ50"/>
<dbReference type="PANTHER" id="PTHR13349">
    <property type="entry name" value="TRANSLATION MACHINERY-ASSOCIATED PROTEIN 16"/>
    <property type="match status" value="1"/>
</dbReference>
<name>A0A1E5RJ50_HANUV</name>
<evidence type="ECO:0000256" key="1">
    <source>
        <dbReference type="ARBA" id="ARBA00034127"/>
    </source>
</evidence>
<dbReference type="OrthoDB" id="270284at2759"/>
<comment type="caution">
    <text evidence="2">The sequence shown here is derived from an EMBL/GenBank/DDBJ whole genome shotgun (WGS) entry which is preliminary data.</text>
</comment>